<keyword evidence="1" id="KW-1133">Transmembrane helix</keyword>
<proteinExistence type="predicted"/>
<feature type="transmembrane region" description="Helical" evidence="1">
    <location>
        <begin position="54"/>
        <end position="77"/>
    </location>
</feature>
<comment type="caution">
    <text evidence="2">The sequence shown here is derived from an EMBL/GenBank/DDBJ whole genome shotgun (WGS) entry which is preliminary data.</text>
</comment>
<evidence type="ECO:0000256" key="1">
    <source>
        <dbReference type="SAM" id="Phobius"/>
    </source>
</evidence>
<feature type="transmembrane region" description="Helical" evidence="1">
    <location>
        <begin position="109"/>
        <end position="126"/>
    </location>
</feature>
<reference evidence="2 3" key="1">
    <citation type="journal article" date="2014" name="PLoS Genet.">
        <title>Phylogenetically driven sequencing of extremely halophilic archaea reveals strategies for static and dynamic osmo-response.</title>
        <authorList>
            <person name="Becker E.A."/>
            <person name="Seitzer P.M."/>
            <person name="Tritt A."/>
            <person name="Larsen D."/>
            <person name="Krusor M."/>
            <person name="Yao A.I."/>
            <person name="Wu D."/>
            <person name="Madern D."/>
            <person name="Eisen J.A."/>
            <person name="Darling A.E."/>
            <person name="Facciotti M.T."/>
        </authorList>
    </citation>
    <scope>NUCLEOTIDE SEQUENCE [LARGE SCALE GENOMIC DNA]</scope>
    <source>
        <strain evidence="3">DSM 18796 / CECT 7217 / JCM 14584 / KCTC 4019 / B3</strain>
    </source>
</reference>
<feature type="transmembrane region" description="Helical" evidence="1">
    <location>
        <begin position="21"/>
        <end position="42"/>
    </location>
</feature>
<name>L9VN26_HALJB</name>
<organism evidence="2 3">
    <name type="scientific">Halalkalicoccus jeotgali (strain DSM 18796 / CECT 7217 / JCM 14584 / KCTC 4019 / B3)</name>
    <dbReference type="NCBI Taxonomy" id="795797"/>
    <lineage>
        <taxon>Archaea</taxon>
        <taxon>Methanobacteriati</taxon>
        <taxon>Methanobacteriota</taxon>
        <taxon>Stenosarchaea group</taxon>
        <taxon>Halobacteria</taxon>
        <taxon>Halobacteriales</taxon>
        <taxon>Halococcaceae</taxon>
        <taxon>Halalkalicoccus</taxon>
    </lineage>
</organism>
<keyword evidence="1" id="KW-0472">Membrane</keyword>
<evidence type="ECO:0000313" key="3">
    <source>
        <dbReference type="Proteomes" id="UP000011645"/>
    </source>
</evidence>
<keyword evidence="1" id="KW-0812">Transmembrane</keyword>
<protein>
    <recommendedName>
        <fullName evidence="4">Integral membrane protein</fullName>
    </recommendedName>
</protein>
<gene>
    <name evidence="2" type="ORF">C497_06709</name>
</gene>
<evidence type="ECO:0008006" key="4">
    <source>
        <dbReference type="Google" id="ProtNLM"/>
    </source>
</evidence>
<dbReference type="Proteomes" id="UP000011645">
    <property type="component" value="Unassembled WGS sequence"/>
</dbReference>
<dbReference type="PATRIC" id="fig|795797.19.peg.1203"/>
<evidence type="ECO:0000313" key="2">
    <source>
        <dbReference type="EMBL" id="ELY38610.1"/>
    </source>
</evidence>
<accession>L9VN26</accession>
<dbReference type="AlphaFoldDB" id="L9VN26"/>
<keyword evidence="3" id="KW-1185">Reference proteome</keyword>
<dbReference type="EMBL" id="AOHV01000020">
    <property type="protein sequence ID" value="ELY38610.1"/>
    <property type="molecule type" value="Genomic_DNA"/>
</dbReference>
<dbReference type="RefSeq" id="WP_008415451.1">
    <property type="nucleotide sequence ID" value="NZ_AOHV01000020.1"/>
</dbReference>
<feature type="transmembrane region" description="Helical" evidence="1">
    <location>
        <begin position="84"/>
        <end position="103"/>
    </location>
</feature>
<sequence length="139" mass="14490">MGMISRWADTVGSSRKPSIGVKILAAIFGVAAFVLAIAALEIATNPSLTDGTTASLLVVAFVFVVGVGLLVVAAGLWIGRSWAWTWGFVLYTGAAISSLIAVVQTPEPVTLLGVVVPAFVAGYLYSKREQFDTANTESV</sequence>